<evidence type="ECO:0000313" key="2">
    <source>
        <dbReference type="EMBL" id="CRZ05698.1"/>
    </source>
</evidence>
<proteinExistence type="predicted"/>
<sequence length="130" mass="15874">MDDLQFVHVHHFLPTRFPHRLQAIRIDIVIVKRFAELASVYLLLFLDDQKASKFRFSFVFIIVFAVSAFTFFQQFCTIDLDFFDHRFHLLFLSFRHAFNTFFQRQTHRRDSFAFDWRLLPIFSLTCFSHR</sequence>
<organism evidence="2">
    <name type="scientific">Spongospora subterranea</name>
    <dbReference type="NCBI Taxonomy" id="70186"/>
    <lineage>
        <taxon>Eukaryota</taxon>
        <taxon>Sar</taxon>
        <taxon>Rhizaria</taxon>
        <taxon>Endomyxa</taxon>
        <taxon>Phytomyxea</taxon>
        <taxon>Plasmodiophorida</taxon>
        <taxon>Plasmodiophoridae</taxon>
        <taxon>Spongospora</taxon>
    </lineage>
</organism>
<name>A0A0H5QUL1_9EUKA</name>
<dbReference type="AlphaFoldDB" id="A0A0H5QUL1"/>
<keyword evidence="1" id="KW-0472">Membrane</keyword>
<dbReference type="EMBL" id="HACM01005256">
    <property type="protein sequence ID" value="CRZ05698.1"/>
    <property type="molecule type" value="Transcribed_RNA"/>
</dbReference>
<keyword evidence="1" id="KW-1133">Transmembrane helix</keyword>
<keyword evidence="1" id="KW-0812">Transmembrane</keyword>
<reference evidence="2" key="1">
    <citation type="submission" date="2015-04" db="EMBL/GenBank/DDBJ databases">
        <title>The genome sequence of the plant pathogenic Rhizarian Plasmodiophora brassicae reveals insights in its biotrophic life cycle and the origin of chitin synthesis.</title>
        <authorList>
            <person name="Schwelm A."/>
            <person name="Fogelqvist J."/>
            <person name="Knaust A."/>
            <person name="Julke S."/>
            <person name="Lilja T."/>
            <person name="Dhandapani V."/>
            <person name="Bonilla-Rosso G."/>
            <person name="Karlsson M."/>
            <person name="Shevchenko A."/>
            <person name="Choi S.R."/>
            <person name="Kim H.G."/>
            <person name="Park J.Y."/>
            <person name="Lim Y.P."/>
            <person name="Ludwig-Muller J."/>
            <person name="Dixelius C."/>
        </authorList>
    </citation>
    <scope>NUCLEOTIDE SEQUENCE</scope>
    <source>
        <tissue evidence="2">Potato root galls</tissue>
    </source>
</reference>
<accession>A0A0H5QUL1</accession>
<feature type="transmembrane region" description="Helical" evidence="1">
    <location>
        <begin position="56"/>
        <end position="75"/>
    </location>
</feature>
<evidence type="ECO:0000256" key="1">
    <source>
        <dbReference type="SAM" id="Phobius"/>
    </source>
</evidence>
<protein>
    <submittedName>
        <fullName evidence="2">Uncharacterized protein</fullName>
    </submittedName>
</protein>